<evidence type="ECO:0000313" key="2">
    <source>
        <dbReference type="Proteomes" id="UP000199029"/>
    </source>
</evidence>
<sequence>MRSFLLLWLGFLLGGLLVACESRHSAGTCDGSPVAATARQPAVPRVPLDTAALLHRALGAQGRGYVFSSFTTGDLNHDQRPDFLALFRSAQVQDATTGMPDTYACRVAVVLNRGFPRLELAAVNDHVVECLGGGCPHEGAVIAGSSFSFTSLDGLCTKTRSEQTFRYSPQHRTWLLEKESDEYYSCHDSIPVGHGYRERTRRDFGTVTFADY</sequence>
<gene>
    <name evidence="1" type="ORF">SAMN04515668_4865</name>
</gene>
<dbReference type="EMBL" id="FOXS01000010">
    <property type="protein sequence ID" value="SFQ82684.1"/>
    <property type="molecule type" value="Genomic_DNA"/>
</dbReference>
<dbReference type="AlphaFoldDB" id="A0A1I6BP73"/>
<name>A0A1I6BP73_HYMAR</name>
<organism evidence="1 2">
    <name type="scientific">Hymenobacter arizonensis</name>
    <name type="common">Siccationidurans arizonensis</name>
    <dbReference type="NCBI Taxonomy" id="1227077"/>
    <lineage>
        <taxon>Bacteria</taxon>
        <taxon>Pseudomonadati</taxon>
        <taxon>Bacteroidota</taxon>
        <taxon>Cytophagia</taxon>
        <taxon>Cytophagales</taxon>
        <taxon>Hymenobacteraceae</taxon>
        <taxon>Hymenobacter</taxon>
    </lineage>
</organism>
<proteinExistence type="predicted"/>
<keyword evidence="2" id="KW-1185">Reference proteome</keyword>
<dbReference type="Proteomes" id="UP000199029">
    <property type="component" value="Unassembled WGS sequence"/>
</dbReference>
<evidence type="ECO:0008006" key="3">
    <source>
        <dbReference type="Google" id="ProtNLM"/>
    </source>
</evidence>
<evidence type="ECO:0000313" key="1">
    <source>
        <dbReference type="EMBL" id="SFQ82684.1"/>
    </source>
</evidence>
<accession>A0A1I6BP73</accession>
<dbReference type="PROSITE" id="PS51257">
    <property type="entry name" value="PROKAR_LIPOPROTEIN"/>
    <property type="match status" value="1"/>
</dbReference>
<reference evidence="2" key="1">
    <citation type="submission" date="2016-10" db="EMBL/GenBank/DDBJ databases">
        <authorList>
            <person name="Varghese N."/>
            <person name="Submissions S."/>
        </authorList>
    </citation>
    <scope>NUCLEOTIDE SEQUENCE [LARGE SCALE GENOMIC DNA]</scope>
    <source>
        <strain evidence="2">OR362-8,ATCC BAA-1266,JCM 13504</strain>
    </source>
</reference>
<protein>
    <recommendedName>
        <fullName evidence="3">Lipoprotein</fullName>
    </recommendedName>
</protein>
<dbReference type="STRING" id="1227077.SAMN04515668_4865"/>